<proteinExistence type="predicted"/>
<evidence type="ECO:0000313" key="4">
    <source>
        <dbReference type="Proteomes" id="UP001150062"/>
    </source>
</evidence>
<feature type="region of interest" description="Disordered" evidence="1">
    <location>
        <begin position="698"/>
        <end position="790"/>
    </location>
</feature>
<accession>A0ABQ8XWX0</accession>
<dbReference type="Proteomes" id="UP001150062">
    <property type="component" value="Unassembled WGS sequence"/>
</dbReference>
<evidence type="ECO:0000256" key="1">
    <source>
        <dbReference type="SAM" id="MobiDB-lite"/>
    </source>
</evidence>
<comment type="caution">
    <text evidence="3">The sequence shown here is derived from an EMBL/GenBank/DDBJ whole genome shotgun (WGS) entry which is preliminary data.</text>
</comment>
<feature type="region of interest" description="Disordered" evidence="1">
    <location>
        <begin position="107"/>
        <end position="184"/>
    </location>
</feature>
<reference evidence="3" key="1">
    <citation type="submission" date="2022-08" db="EMBL/GenBank/DDBJ databases">
        <title>Novel sulfate-reducing endosymbionts in the free-living metamonad Anaeramoeba.</title>
        <authorList>
            <person name="Jerlstrom-Hultqvist J."/>
            <person name="Cepicka I."/>
            <person name="Gallot-Lavallee L."/>
            <person name="Salas-Leiva D."/>
            <person name="Curtis B.A."/>
            <person name="Zahonova K."/>
            <person name="Pipaliya S."/>
            <person name="Dacks J."/>
            <person name="Roger A.J."/>
        </authorList>
    </citation>
    <scope>NUCLEOTIDE SEQUENCE</scope>
    <source>
        <strain evidence="3">Schooner1</strain>
    </source>
</reference>
<dbReference type="InterPro" id="IPR006896">
    <property type="entry name" value="Sec23/24_trunk_dom"/>
</dbReference>
<feature type="compositionally biased region" description="Acidic residues" evidence="1">
    <location>
        <begin position="773"/>
        <end position="783"/>
    </location>
</feature>
<dbReference type="InterPro" id="IPR036465">
    <property type="entry name" value="vWFA_dom_sf"/>
</dbReference>
<protein>
    <recommendedName>
        <fullName evidence="2">Sec23/Sec24 trunk domain-containing protein</fullName>
    </recommendedName>
</protein>
<gene>
    <name evidence="3" type="ORF">M0813_27834</name>
</gene>
<dbReference type="PANTHER" id="PTHR13803:SF36">
    <property type="entry name" value="TYPE A VON WILLEBRAND FACTOR DOMAIN-CONTAINING PROTEIN"/>
    <property type="match status" value="1"/>
</dbReference>
<dbReference type="Pfam" id="PF04811">
    <property type="entry name" value="Sec23_trunk"/>
    <property type="match status" value="1"/>
</dbReference>
<dbReference type="InterPro" id="IPR050550">
    <property type="entry name" value="SEC23_SEC24_subfamily"/>
</dbReference>
<dbReference type="SUPFAM" id="SSF53300">
    <property type="entry name" value="vWA-like"/>
    <property type="match status" value="1"/>
</dbReference>
<feature type="compositionally biased region" description="Basic and acidic residues" evidence="1">
    <location>
        <begin position="707"/>
        <end position="772"/>
    </location>
</feature>
<evidence type="ECO:0000313" key="3">
    <source>
        <dbReference type="EMBL" id="KAJ6236447.1"/>
    </source>
</evidence>
<organism evidence="3 4">
    <name type="scientific">Anaeramoeba flamelloides</name>
    <dbReference type="NCBI Taxonomy" id="1746091"/>
    <lineage>
        <taxon>Eukaryota</taxon>
        <taxon>Metamonada</taxon>
        <taxon>Anaeramoebidae</taxon>
        <taxon>Anaeramoeba</taxon>
    </lineage>
</organism>
<dbReference type="EMBL" id="JAOAOG010000243">
    <property type="protein sequence ID" value="KAJ6236447.1"/>
    <property type="molecule type" value="Genomic_DNA"/>
</dbReference>
<feature type="compositionally biased region" description="Acidic residues" evidence="1">
    <location>
        <begin position="166"/>
        <end position="184"/>
    </location>
</feature>
<sequence length="833" mass="96486">MSESLGNPNLFFNTEENMDDEVFQPTVGQERFRSISMIRPRVVIKKKKQQEMADQTNVISINLGGLSKHVQEVLEKSNIISCDHCEGNLNKLSEVVSKKEYFKKGKKVQKEKEKKKEKKMEKKKEKEMEKEKEKEKEKDQKEKNQKEKNQKDKKEKKDQKEKEIDSDLEEDEISENSLDEEDVPQDASIWTCEFCGNRKIIDNYDPQKYLPTNDRTDYLMEEKEETEKEEEEAGSFIIFCMDISGSMSVTTEVEDGKLDLKELEKITKQSFGQLEQGWGGFNEYQDYGFLYQQQRQQTQQKTKWVSRLQCLQIAVGNQIESLQREFPNTNVVLVTFNSEVEIKGNNIDGSVIIKGEDLEKFERLQEIGEQYQSTQSVGKVGDKLIEKVYQLKENGQTALGPAAVIACSIAGQKPGSKVVLCTDGLSNIGIGKLEDENNVSTEEASNQFYVELADYCSNKGVVVDLITLQDTDCNIDSIGKLSNKSGGTIDIVKPTELSTRFTNIMSNPVVATNVNIEIVFHKMLYAYDDDERKVGSRLEKAVGNATKGLQLSFHYSVKEDADQMRAIKDNQIPFQIKISYTLPDGSKWLRTITNKLNIVENLKEALKDADLGLMNQNVMHRASRQTISGNITNTREILTTQTLFYNTLNTISHNNKPERLESNFQEYQEQQTLWNKFINEEEPNEENVDLFDTQDQSGIIFTDKEEEVSKIEQKREEVRKEEKEKKIEEEQMDQEKKGKEEKEEKIQEEQFGERIQEEEEQQKKKVEKKYDQKEEEEEEDDEYEVGKGNLLKKPIKKTEIPLKKLENNSKKVKKRRNDQFAQFLYQGTQYQRK</sequence>
<feature type="domain" description="Sec23/Sec24 trunk" evidence="2">
    <location>
        <begin position="371"/>
        <end position="491"/>
    </location>
</feature>
<dbReference type="PANTHER" id="PTHR13803">
    <property type="entry name" value="SEC24-RELATED PROTEIN"/>
    <property type="match status" value="1"/>
</dbReference>
<evidence type="ECO:0000259" key="2">
    <source>
        <dbReference type="Pfam" id="PF04811"/>
    </source>
</evidence>
<feature type="compositionally biased region" description="Basic and acidic residues" evidence="1">
    <location>
        <begin position="107"/>
        <end position="165"/>
    </location>
</feature>
<keyword evidence="4" id="KW-1185">Reference proteome</keyword>
<dbReference type="Gene3D" id="3.40.50.410">
    <property type="entry name" value="von Willebrand factor, type A domain"/>
    <property type="match status" value="1"/>
</dbReference>
<name>A0ABQ8XWX0_9EUKA</name>